<organism evidence="2 3">
    <name type="scientific">Allorhodopirellula solitaria</name>
    <dbReference type="NCBI Taxonomy" id="2527987"/>
    <lineage>
        <taxon>Bacteria</taxon>
        <taxon>Pseudomonadati</taxon>
        <taxon>Planctomycetota</taxon>
        <taxon>Planctomycetia</taxon>
        <taxon>Pirellulales</taxon>
        <taxon>Pirellulaceae</taxon>
        <taxon>Allorhodopirellula</taxon>
    </lineage>
</organism>
<comment type="caution">
    <text evidence="2">The sequence shown here is derived from an EMBL/GenBank/DDBJ whole genome shotgun (WGS) entry which is preliminary data.</text>
</comment>
<name>A0A5C5XYQ9_9BACT</name>
<sequence>MFASNTPMMATDQHPSDARSMQASCPTHLRSVPPIVRREMHRAEPVEVTPLLRWQAWTKPLVDGVQTMHRIMTQPLGHAPGQSQGQQHRDH</sequence>
<proteinExistence type="predicted"/>
<reference evidence="2 3" key="1">
    <citation type="submission" date="2019-02" db="EMBL/GenBank/DDBJ databases">
        <title>Deep-cultivation of Planctomycetes and their phenomic and genomic characterization uncovers novel biology.</title>
        <authorList>
            <person name="Wiegand S."/>
            <person name="Jogler M."/>
            <person name="Boedeker C."/>
            <person name="Pinto D."/>
            <person name="Vollmers J."/>
            <person name="Rivas-Marin E."/>
            <person name="Kohn T."/>
            <person name="Peeters S.H."/>
            <person name="Heuer A."/>
            <person name="Rast P."/>
            <person name="Oberbeckmann S."/>
            <person name="Bunk B."/>
            <person name="Jeske O."/>
            <person name="Meyerdierks A."/>
            <person name="Storesund J.E."/>
            <person name="Kallscheuer N."/>
            <person name="Luecker S."/>
            <person name="Lage O.M."/>
            <person name="Pohl T."/>
            <person name="Merkel B.J."/>
            <person name="Hornburger P."/>
            <person name="Mueller R.-W."/>
            <person name="Bruemmer F."/>
            <person name="Labrenz M."/>
            <person name="Spormann A.M."/>
            <person name="Op Den Camp H."/>
            <person name="Overmann J."/>
            <person name="Amann R."/>
            <person name="Jetten M.S.M."/>
            <person name="Mascher T."/>
            <person name="Medema M.H."/>
            <person name="Devos D.P."/>
            <person name="Kaster A.-K."/>
            <person name="Ovreas L."/>
            <person name="Rohde M."/>
            <person name="Galperin M.Y."/>
            <person name="Jogler C."/>
        </authorList>
    </citation>
    <scope>NUCLEOTIDE SEQUENCE [LARGE SCALE GENOMIC DNA]</scope>
    <source>
        <strain evidence="2 3">CA85</strain>
    </source>
</reference>
<evidence type="ECO:0000313" key="3">
    <source>
        <dbReference type="Proteomes" id="UP000318053"/>
    </source>
</evidence>
<gene>
    <name evidence="2" type="ORF">CA85_27090</name>
</gene>
<protein>
    <submittedName>
        <fullName evidence="2">Uncharacterized protein</fullName>
    </submittedName>
</protein>
<accession>A0A5C5XYQ9</accession>
<dbReference type="AlphaFoldDB" id="A0A5C5XYQ9"/>
<dbReference type="EMBL" id="SJPK01000005">
    <property type="protein sequence ID" value="TWT66612.1"/>
    <property type="molecule type" value="Genomic_DNA"/>
</dbReference>
<evidence type="ECO:0000313" key="2">
    <source>
        <dbReference type="EMBL" id="TWT66612.1"/>
    </source>
</evidence>
<feature type="region of interest" description="Disordered" evidence="1">
    <location>
        <begin position="1"/>
        <end position="32"/>
    </location>
</feature>
<keyword evidence="3" id="KW-1185">Reference proteome</keyword>
<dbReference type="Proteomes" id="UP000318053">
    <property type="component" value="Unassembled WGS sequence"/>
</dbReference>
<dbReference type="OrthoDB" id="9891796at2"/>
<evidence type="ECO:0000256" key="1">
    <source>
        <dbReference type="SAM" id="MobiDB-lite"/>
    </source>
</evidence>